<proteinExistence type="predicted"/>
<evidence type="ECO:0000256" key="2">
    <source>
        <dbReference type="SAM" id="SignalP"/>
    </source>
</evidence>
<evidence type="ECO:0000313" key="4">
    <source>
        <dbReference type="Proteomes" id="UP000245678"/>
    </source>
</evidence>
<reference evidence="3 4" key="1">
    <citation type="submission" date="2018-05" db="EMBL/GenBank/DDBJ databases">
        <title>Genomic Encyclopedia of Archaeal and Bacterial Type Strains, Phase II (KMG-II): from individual species to whole genera.</title>
        <authorList>
            <person name="Goeker M."/>
        </authorList>
    </citation>
    <scope>NUCLEOTIDE SEQUENCE [LARGE SCALE GENOMIC DNA]</scope>
    <source>
        <strain evidence="3 4">DSM 19975</strain>
    </source>
</reference>
<accession>A0A316H4Q0</accession>
<evidence type="ECO:0000256" key="1">
    <source>
        <dbReference type="SAM" id="MobiDB-lite"/>
    </source>
</evidence>
<protein>
    <recommendedName>
        <fullName evidence="5">Pentapeptide MXKDX repeat protein</fullName>
    </recommendedName>
</protein>
<evidence type="ECO:0008006" key="5">
    <source>
        <dbReference type="Google" id="ProtNLM"/>
    </source>
</evidence>
<feature type="region of interest" description="Disordered" evidence="1">
    <location>
        <begin position="32"/>
        <end position="61"/>
    </location>
</feature>
<comment type="caution">
    <text evidence="3">The sequence shown here is derived from an EMBL/GenBank/DDBJ whole genome shotgun (WGS) entry which is preliminary data.</text>
</comment>
<dbReference type="Proteomes" id="UP000245678">
    <property type="component" value="Unassembled WGS sequence"/>
</dbReference>
<sequence length="61" mass="6734">MKKALCMIALAAISFGSVFAHGTIVTPAKGVMQTDTTKKKTKKMKKMKRDTTMKKDTTKVK</sequence>
<feature type="compositionally biased region" description="Basic residues" evidence="1">
    <location>
        <begin position="39"/>
        <end position="48"/>
    </location>
</feature>
<keyword evidence="2" id="KW-0732">Signal</keyword>
<feature type="chain" id="PRO_5016288441" description="Pentapeptide MXKDX repeat protein" evidence="2">
    <location>
        <begin position="21"/>
        <end position="61"/>
    </location>
</feature>
<name>A0A316H4Q0_9SPHI</name>
<organism evidence="3 4">
    <name type="scientific">Mucilaginibacter oryzae</name>
    <dbReference type="NCBI Taxonomy" id="468058"/>
    <lineage>
        <taxon>Bacteria</taxon>
        <taxon>Pseudomonadati</taxon>
        <taxon>Bacteroidota</taxon>
        <taxon>Sphingobacteriia</taxon>
        <taxon>Sphingobacteriales</taxon>
        <taxon>Sphingobacteriaceae</taxon>
        <taxon>Mucilaginibacter</taxon>
    </lineage>
</organism>
<evidence type="ECO:0000313" key="3">
    <source>
        <dbReference type="EMBL" id="PWK75393.1"/>
    </source>
</evidence>
<feature type="compositionally biased region" description="Basic and acidic residues" evidence="1">
    <location>
        <begin position="49"/>
        <end position="61"/>
    </location>
</feature>
<dbReference type="AlphaFoldDB" id="A0A316H4Q0"/>
<dbReference type="EMBL" id="QGHA01000008">
    <property type="protein sequence ID" value="PWK75393.1"/>
    <property type="molecule type" value="Genomic_DNA"/>
</dbReference>
<dbReference type="RefSeq" id="WP_109609333.1">
    <property type="nucleotide sequence ID" value="NZ_QGHA01000008.1"/>
</dbReference>
<keyword evidence="4" id="KW-1185">Reference proteome</keyword>
<gene>
    <name evidence="3" type="ORF">LX99_03887</name>
</gene>
<feature type="signal peptide" evidence="2">
    <location>
        <begin position="1"/>
        <end position="20"/>
    </location>
</feature>